<comment type="caution">
    <text evidence="3">The sequence shown here is derived from an EMBL/GenBank/DDBJ whole genome shotgun (WGS) entry which is preliminary data.</text>
</comment>
<dbReference type="Pfam" id="PF00225">
    <property type="entry name" value="Kinesin"/>
    <property type="match status" value="1"/>
</dbReference>
<gene>
    <name evidence="3" type="primary">KIF3C</name>
    <name evidence="3" type="ORF">AK812_SmicGene44513</name>
</gene>
<comment type="caution">
    <text evidence="1">Lacks conserved residue(s) required for the propagation of feature annotation.</text>
</comment>
<dbReference type="Proteomes" id="UP000186817">
    <property type="component" value="Unassembled WGS sequence"/>
</dbReference>
<dbReference type="GO" id="GO:0007018">
    <property type="term" value="P:microtubule-based movement"/>
    <property type="evidence" value="ECO:0007669"/>
    <property type="project" value="InterPro"/>
</dbReference>
<dbReference type="InterPro" id="IPR027417">
    <property type="entry name" value="P-loop_NTPase"/>
</dbReference>
<dbReference type="GO" id="GO:0005524">
    <property type="term" value="F:ATP binding"/>
    <property type="evidence" value="ECO:0007669"/>
    <property type="project" value="InterPro"/>
</dbReference>
<dbReference type="OrthoDB" id="10475043at2759"/>
<comment type="similarity">
    <text evidence="1">Belongs to the TRAFAC class myosin-kinesin ATPase superfamily. Kinesin family.</text>
</comment>
<keyword evidence="4" id="KW-1185">Reference proteome</keyword>
<evidence type="ECO:0000313" key="3">
    <source>
        <dbReference type="EMBL" id="OLP75658.1"/>
    </source>
</evidence>
<evidence type="ECO:0000259" key="2">
    <source>
        <dbReference type="PROSITE" id="PS50067"/>
    </source>
</evidence>
<evidence type="ECO:0000256" key="1">
    <source>
        <dbReference type="PROSITE-ProRule" id="PRU00283"/>
    </source>
</evidence>
<dbReference type="InterPro" id="IPR001752">
    <property type="entry name" value="Kinesin_motor_dom"/>
</dbReference>
<reference evidence="3 4" key="1">
    <citation type="submission" date="2016-02" db="EMBL/GenBank/DDBJ databases">
        <title>Genome analysis of coral dinoflagellate symbionts highlights evolutionary adaptations to a symbiotic lifestyle.</title>
        <authorList>
            <person name="Aranda M."/>
            <person name="Li Y."/>
            <person name="Liew Y.J."/>
            <person name="Baumgarten S."/>
            <person name="Simakov O."/>
            <person name="Wilson M."/>
            <person name="Piel J."/>
            <person name="Ashoor H."/>
            <person name="Bougouffa S."/>
            <person name="Bajic V.B."/>
            <person name="Ryu T."/>
            <person name="Ravasi T."/>
            <person name="Bayer T."/>
            <person name="Micklem G."/>
            <person name="Kim H."/>
            <person name="Bhak J."/>
            <person name="Lajeunesse T.C."/>
            <person name="Voolstra C.R."/>
        </authorList>
    </citation>
    <scope>NUCLEOTIDE SEQUENCE [LARGE SCALE GENOMIC DNA]</scope>
    <source>
        <strain evidence="3 4">CCMP2467</strain>
    </source>
</reference>
<dbReference type="GO" id="GO:0008017">
    <property type="term" value="F:microtubule binding"/>
    <property type="evidence" value="ECO:0007669"/>
    <property type="project" value="InterPro"/>
</dbReference>
<organism evidence="3 4">
    <name type="scientific">Symbiodinium microadriaticum</name>
    <name type="common">Dinoflagellate</name>
    <name type="synonym">Zooxanthella microadriatica</name>
    <dbReference type="NCBI Taxonomy" id="2951"/>
    <lineage>
        <taxon>Eukaryota</taxon>
        <taxon>Sar</taxon>
        <taxon>Alveolata</taxon>
        <taxon>Dinophyceae</taxon>
        <taxon>Suessiales</taxon>
        <taxon>Symbiodiniaceae</taxon>
        <taxon>Symbiodinium</taxon>
    </lineage>
</organism>
<dbReference type="SUPFAM" id="SSF52540">
    <property type="entry name" value="P-loop containing nucleoside triphosphate hydrolases"/>
    <property type="match status" value="1"/>
</dbReference>
<dbReference type="GO" id="GO:0003777">
    <property type="term" value="F:microtubule motor activity"/>
    <property type="evidence" value="ECO:0007669"/>
    <property type="project" value="InterPro"/>
</dbReference>
<dbReference type="AlphaFoldDB" id="A0A1Q9BY93"/>
<evidence type="ECO:0000313" key="4">
    <source>
        <dbReference type="Proteomes" id="UP000186817"/>
    </source>
</evidence>
<dbReference type="InterPro" id="IPR036961">
    <property type="entry name" value="Kinesin_motor_dom_sf"/>
</dbReference>
<proteinExistence type="inferred from homology"/>
<feature type="non-terminal residue" evidence="3">
    <location>
        <position position="245"/>
    </location>
</feature>
<feature type="domain" description="Kinesin motor" evidence="2">
    <location>
        <begin position="100"/>
        <end position="245"/>
    </location>
</feature>
<sequence>MQHGDGYLGMATLSGATESVTVRVVLMSGQDLGTFQRPGASTVHELLRLVFATEDAGLKKVNLRSARLLLGEGVLEENDLLSQKVPDGAILQLLVLPRQHVVSILRCRPPTAKEQLAGAGCKDVLKLEPQQGRARATLGEYSTEVSLDLVYDESASTEAIFQDAVFDLVLGTLSGHNAVVLLRGASRTGKQHTLFAADGLLEQSFNLLQERLFPRQENAAVSVEFFEVPRRAVHSADELLGCNSN</sequence>
<accession>A0A1Q9BY93</accession>
<dbReference type="PROSITE" id="PS50067">
    <property type="entry name" value="KINESIN_MOTOR_2"/>
    <property type="match status" value="1"/>
</dbReference>
<dbReference type="EMBL" id="LSRX01002344">
    <property type="protein sequence ID" value="OLP75658.1"/>
    <property type="molecule type" value="Genomic_DNA"/>
</dbReference>
<protein>
    <submittedName>
        <fullName evidence="3">Kinesin-like protein KIF3C</fullName>
    </submittedName>
</protein>
<name>A0A1Q9BY93_SYMMI</name>
<dbReference type="Gene3D" id="3.40.850.10">
    <property type="entry name" value="Kinesin motor domain"/>
    <property type="match status" value="1"/>
</dbReference>